<accession>Q0WQB0</accession>
<evidence type="ECO:0000313" key="1">
    <source>
        <dbReference type="EMBL" id="BAF00689.1"/>
    </source>
</evidence>
<dbReference type="AlphaFoldDB" id="Q0WQB0"/>
<protein>
    <submittedName>
        <fullName evidence="1">Uncharacterized protein</fullName>
    </submittedName>
</protein>
<organism evidence="1">
    <name type="scientific">Arabidopsis thaliana</name>
    <name type="common">Mouse-ear cress</name>
    <dbReference type="NCBI Taxonomy" id="3702"/>
    <lineage>
        <taxon>Eukaryota</taxon>
        <taxon>Viridiplantae</taxon>
        <taxon>Streptophyta</taxon>
        <taxon>Embryophyta</taxon>
        <taxon>Tracheophyta</taxon>
        <taxon>Spermatophyta</taxon>
        <taxon>Magnoliopsida</taxon>
        <taxon>eudicotyledons</taxon>
        <taxon>Gunneridae</taxon>
        <taxon>Pentapetalae</taxon>
        <taxon>rosids</taxon>
        <taxon>malvids</taxon>
        <taxon>Brassicales</taxon>
        <taxon>Brassicaceae</taxon>
        <taxon>Camelineae</taxon>
        <taxon>Arabidopsis</taxon>
    </lineage>
</organism>
<proteinExistence type="evidence at transcript level"/>
<reference evidence="1" key="1">
    <citation type="submission" date="2006-07" db="EMBL/GenBank/DDBJ databases">
        <title>Large-scale analysis of RIKEN Arabidopsis full-length (RAFL) cDNAs.</title>
        <authorList>
            <person name="Totoki Y."/>
            <person name="Seki M."/>
            <person name="Ishida J."/>
            <person name="Nakajima M."/>
            <person name="Enju A."/>
            <person name="Morosawa T."/>
            <person name="Kamiya A."/>
            <person name="Narusaka M."/>
            <person name="Shin-i T."/>
            <person name="Nakagawa M."/>
            <person name="Sakamoto N."/>
            <person name="Oishi K."/>
            <person name="Kohara Y."/>
            <person name="Kobayashi M."/>
            <person name="Toyoda A."/>
            <person name="Sakaki Y."/>
            <person name="Sakurai T."/>
            <person name="Iida K."/>
            <person name="Akiyama K."/>
            <person name="Satou M."/>
            <person name="Toyoda T."/>
            <person name="Konagaya A."/>
            <person name="Carninci P."/>
            <person name="Kawai J."/>
            <person name="Hayashizaki Y."/>
            <person name="Shinozaki K."/>
        </authorList>
    </citation>
    <scope>NUCLEOTIDE SEQUENCE</scope>
</reference>
<dbReference type="EMBL" id="AK228792">
    <property type="protein sequence ID" value="BAF00689.1"/>
    <property type="molecule type" value="mRNA"/>
</dbReference>
<name>Q0WQB0_ARATH</name>
<sequence length="33" mass="3827">MMKTHGLVVVENLKDDEAVEEEDEDDGFRILIH</sequence>